<feature type="compositionally biased region" description="Polar residues" evidence="3">
    <location>
        <begin position="578"/>
        <end position="594"/>
    </location>
</feature>
<evidence type="ECO:0000313" key="5">
    <source>
        <dbReference type="EMBL" id="KAK8518188.1"/>
    </source>
</evidence>
<proteinExistence type="inferred from homology"/>
<evidence type="ECO:0000259" key="4">
    <source>
        <dbReference type="PROSITE" id="PS51082"/>
    </source>
</evidence>
<keyword evidence="2" id="KW-0206">Cytoskeleton</keyword>
<feature type="domain" description="WH2" evidence="4">
    <location>
        <begin position="1367"/>
        <end position="1385"/>
    </location>
</feature>
<dbReference type="PANTHER" id="PTHR12902:SF1">
    <property type="entry name" value="WISKOTT-ALDRICH SYNDROME PROTEIN FAMILY MEMBER"/>
    <property type="match status" value="1"/>
</dbReference>
<feature type="region of interest" description="Disordered" evidence="3">
    <location>
        <begin position="425"/>
        <end position="459"/>
    </location>
</feature>
<feature type="region of interest" description="Disordered" evidence="3">
    <location>
        <begin position="262"/>
        <end position="313"/>
    </location>
</feature>
<dbReference type="EMBL" id="JBBPBM010000053">
    <property type="protein sequence ID" value="KAK8518188.1"/>
    <property type="molecule type" value="Genomic_DNA"/>
</dbReference>
<evidence type="ECO:0000256" key="2">
    <source>
        <dbReference type="RuleBase" id="RU367034"/>
    </source>
</evidence>
<keyword evidence="2" id="KW-0009">Actin-binding</keyword>
<organism evidence="5 6">
    <name type="scientific">Hibiscus sabdariffa</name>
    <name type="common">roselle</name>
    <dbReference type="NCBI Taxonomy" id="183260"/>
    <lineage>
        <taxon>Eukaryota</taxon>
        <taxon>Viridiplantae</taxon>
        <taxon>Streptophyta</taxon>
        <taxon>Embryophyta</taxon>
        <taxon>Tracheophyta</taxon>
        <taxon>Spermatophyta</taxon>
        <taxon>Magnoliopsida</taxon>
        <taxon>eudicotyledons</taxon>
        <taxon>Gunneridae</taxon>
        <taxon>Pentapetalae</taxon>
        <taxon>rosids</taxon>
        <taxon>malvids</taxon>
        <taxon>Malvales</taxon>
        <taxon>Malvaceae</taxon>
        <taxon>Malvoideae</taxon>
        <taxon>Hibiscus</taxon>
    </lineage>
</organism>
<dbReference type="PROSITE" id="PS51082">
    <property type="entry name" value="WH2"/>
    <property type="match status" value="1"/>
</dbReference>
<name>A0ABR2CFZ5_9ROSI</name>
<feature type="compositionally biased region" description="Basic and acidic residues" evidence="3">
    <location>
        <begin position="1028"/>
        <end position="1039"/>
    </location>
</feature>
<feature type="region of interest" description="Disordered" evidence="3">
    <location>
        <begin position="191"/>
        <end position="210"/>
    </location>
</feature>
<dbReference type="Gene3D" id="6.10.280.150">
    <property type="match status" value="2"/>
</dbReference>
<evidence type="ECO:0000256" key="3">
    <source>
        <dbReference type="SAM" id="MobiDB-lite"/>
    </source>
</evidence>
<accession>A0ABR2CFZ5</accession>
<feature type="region of interest" description="Disordered" evidence="3">
    <location>
        <begin position="1016"/>
        <end position="1048"/>
    </location>
</feature>
<keyword evidence="2" id="KW-0963">Cytoplasm</keyword>
<keyword evidence="6" id="KW-1185">Reference proteome</keyword>
<feature type="compositionally biased region" description="Polar residues" evidence="3">
    <location>
        <begin position="270"/>
        <end position="313"/>
    </location>
</feature>
<evidence type="ECO:0000313" key="6">
    <source>
        <dbReference type="Proteomes" id="UP001472677"/>
    </source>
</evidence>
<reference evidence="5 6" key="1">
    <citation type="journal article" date="2024" name="G3 (Bethesda)">
        <title>Genome assembly of Hibiscus sabdariffa L. provides insights into metabolisms of medicinal natural products.</title>
        <authorList>
            <person name="Kim T."/>
        </authorList>
    </citation>
    <scope>NUCLEOTIDE SEQUENCE [LARGE SCALE GENOMIC DNA]</scope>
    <source>
        <strain evidence="5">TK-2024</strain>
        <tissue evidence="5">Old leaves</tissue>
    </source>
</reference>
<dbReference type="Gene3D" id="1.20.5.340">
    <property type="match status" value="1"/>
</dbReference>
<comment type="similarity">
    <text evidence="1 2">Belongs to the SCAR/WAVE family.</text>
</comment>
<comment type="caution">
    <text evidence="5">The sequence shown here is derived from an EMBL/GenBank/DDBJ whole genome shotgun (WGS) entry which is preliminary data.</text>
</comment>
<dbReference type="Proteomes" id="UP001472677">
    <property type="component" value="Unassembled WGS sequence"/>
</dbReference>
<feature type="compositionally biased region" description="Low complexity" evidence="3">
    <location>
        <begin position="437"/>
        <end position="448"/>
    </location>
</feature>
<comment type="function">
    <text evidence="2">Involved in regulation of actin and microtubule organization. Part of a WAVE complex that activates the Arp2/3 complex.</text>
</comment>
<dbReference type="InterPro" id="IPR028288">
    <property type="entry name" value="SCAR/WAVE_fam"/>
</dbReference>
<evidence type="ECO:0000256" key="1">
    <source>
        <dbReference type="ARBA" id="ARBA00006993"/>
    </source>
</evidence>
<protein>
    <recommendedName>
        <fullName evidence="2">Protein SCAR</fullName>
    </recommendedName>
    <alternativeName>
        <fullName evidence="2">Protein WAVE</fullName>
    </alternativeName>
</protein>
<comment type="subcellular location">
    <subcellularLocation>
        <location evidence="2">Cytoplasm</location>
        <location evidence="2">Cytoskeleton</location>
    </subcellularLocation>
</comment>
<dbReference type="InterPro" id="IPR003124">
    <property type="entry name" value="WH2_dom"/>
</dbReference>
<sequence length="1433" mass="158331">MPLTRYQIRNEFSLADPELYRAADKDDPEALLEGVAMSGLVGVLRQLGDLAEFAAEIFHHLHEEVMTTAARGHVLVARVKQLEAEILSVEKPFLLQTSHSLFFTDAGVDWHPNLHTEHNLITRGDLPRCVLDSYEECRAPPRLFLLDKFDVAGAGACLKRYTDPSFCKEASAFPGFATLEVPREKKAHKVKKKGSRLKNGETPEFPQTSHSKLHQLFLEEHIENGYNDPARLVKLKRKQLNESPLDSKCGRNYMEKFLETPAENEAVYETSGTPPLRSTSDNSSGSGPETTDISTVSPVKVSSQGKETLSSSPTVHEIVLKPSIEELNEEVIDREIMKVPEPTVHFKDGISLSLHKVTTEDEIIVDGEGIEEYNIYGDHSDDMTSEADNIDAITTMESEMDTDNEYNLKNAVEFMDIGKYQTGSHANGEKVGAQAHSSDSQSDRISSASDDRNCSIKKRRSDFTNSDTLNNLAKGTLSDGEVAADVFPSNIICVTEIVEAPPIQLPTCLEMQMQCPSSDQVLLQKDISFCEHHLPVLGESSYSSCLEDLNSTGMLLDEVTPEQIPLLEPQHEEVPSDGKTNSNLSDSDGGQCSNDSSEVIFTYSTKNQDNLITLSAESHPVDELGCGDSNVSSDALPHLFNVLQVAPLKGSDNDHLDEVRKTDFAGEICAESSVNQAIDSPNCIISSTEEQHLCSTLAEGEEHITPVVDASQICGCSEQKFSDILHDDPKVEADLTEREASYSEQKQNVDELYDATEGEETREFTCSVNVDAICCDLPYDCADNLNHKDHEDLDDLATENVHAGSIAVSAAAFDSADFGDDVDNTTYHPSNLVHSPSGKLMYFEEVLSGDRDICREGLEPNEVVSRECLTELETPEETNHMVGTPADIDSTSCKLVSYNNSNLEDKVHYLTLAEPTKDGLNFVDLATAPTSSEFSDKQSELEYLSHLKESWEDTMPSTIHYQSEKETSLVLPLELDIHANQRDVEKLHVVEDGSRQIQPPDPMDQEKCLQTFFEHSKEGSSMQPSFDFSEKASRQDKQEGYPSELMHPAFGLHPEATKAITEDIPPLPPLPPMQWRTGRVQHGEKAQFGLPASEQGFEQPGNPFLPLVDEERSGNSDQLAADFMQPTPFSVHPETMASNSNSQYNGLCLDRTHSNPFLTLPTTSNEDLEYGSLSMKGDRVESGYSMLMPPTDATCRHIPVSLHEETANCPNQFVLDTSLEGEMLQDPKQNFDREYGNPLDISVRLPTKREEQIPAKVAEDLPTKVEQFPTKVNEQPQNGLAAPEGQTAQIINSTLEHDLSTSEGEAALPSNTLALLQVADRNSNGNSPVKLPRPRSPLIDAVAVHDKSKMRKVTEQNRPPIIPKVDERDSLLEQIRTKSFNLKPAAVVTRPRVQGPKTNIRVAAILEKANAIRQALAGSDDDDDDNEDDWSDS</sequence>
<gene>
    <name evidence="5" type="ORF">V6N12_017346</name>
</gene>
<dbReference type="PANTHER" id="PTHR12902">
    <property type="entry name" value="WASP-1"/>
    <property type="match status" value="1"/>
</dbReference>
<feature type="region of interest" description="Disordered" evidence="3">
    <location>
        <begin position="570"/>
        <end position="594"/>
    </location>
</feature>